<reference evidence="1" key="1">
    <citation type="journal article" date="2020" name="Stud. Mycol.">
        <title>101 Dothideomycetes genomes: a test case for predicting lifestyles and emergence of pathogens.</title>
        <authorList>
            <person name="Haridas S."/>
            <person name="Albert R."/>
            <person name="Binder M."/>
            <person name="Bloem J."/>
            <person name="Labutti K."/>
            <person name="Salamov A."/>
            <person name="Andreopoulos B."/>
            <person name="Baker S."/>
            <person name="Barry K."/>
            <person name="Bills G."/>
            <person name="Bluhm B."/>
            <person name="Cannon C."/>
            <person name="Castanera R."/>
            <person name="Culley D."/>
            <person name="Daum C."/>
            <person name="Ezra D."/>
            <person name="Gonzalez J."/>
            <person name="Henrissat B."/>
            <person name="Kuo A."/>
            <person name="Liang C."/>
            <person name="Lipzen A."/>
            <person name="Lutzoni F."/>
            <person name="Magnuson J."/>
            <person name="Mondo S."/>
            <person name="Nolan M."/>
            <person name="Ohm R."/>
            <person name="Pangilinan J."/>
            <person name="Park H.-J."/>
            <person name="Ramirez L."/>
            <person name="Alfaro M."/>
            <person name="Sun H."/>
            <person name="Tritt A."/>
            <person name="Yoshinaga Y."/>
            <person name="Zwiers L.-H."/>
            <person name="Turgeon B."/>
            <person name="Goodwin S."/>
            <person name="Spatafora J."/>
            <person name="Crous P."/>
            <person name="Grigoriev I."/>
        </authorList>
    </citation>
    <scope>NUCLEOTIDE SEQUENCE</scope>
    <source>
        <strain evidence="1">ATCC 200398</strain>
    </source>
</reference>
<dbReference type="Proteomes" id="UP000799755">
    <property type="component" value="Unassembled WGS sequence"/>
</dbReference>
<evidence type="ECO:0000313" key="1">
    <source>
        <dbReference type="EMBL" id="KAF2463771.1"/>
    </source>
</evidence>
<comment type="caution">
    <text evidence="1">The sequence shown here is derived from an EMBL/GenBank/DDBJ whole genome shotgun (WGS) entry which is preliminary data.</text>
</comment>
<gene>
    <name evidence="1" type="ORF">BDR25DRAFT_383191</name>
</gene>
<organism evidence="1 2">
    <name type="scientific">Lindgomyces ingoldianus</name>
    <dbReference type="NCBI Taxonomy" id="673940"/>
    <lineage>
        <taxon>Eukaryota</taxon>
        <taxon>Fungi</taxon>
        <taxon>Dikarya</taxon>
        <taxon>Ascomycota</taxon>
        <taxon>Pezizomycotina</taxon>
        <taxon>Dothideomycetes</taxon>
        <taxon>Pleosporomycetidae</taxon>
        <taxon>Pleosporales</taxon>
        <taxon>Lindgomycetaceae</taxon>
        <taxon>Lindgomyces</taxon>
    </lineage>
</organism>
<accession>A0ACB6QA31</accession>
<protein>
    <submittedName>
        <fullName evidence="1">Beta-lactamase/transpeptidase-like protein</fullName>
    </submittedName>
</protein>
<proteinExistence type="predicted"/>
<evidence type="ECO:0000313" key="2">
    <source>
        <dbReference type="Proteomes" id="UP000799755"/>
    </source>
</evidence>
<name>A0ACB6QA31_9PLEO</name>
<keyword evidence="2" id="KW-1185">Reference proteome</keyword>
<dbReference type="EMBL" id="MU003546">
    <property type="protein sequence ID" value="KAF2463771.1"/>
    <property type="molecule type" value="Genomic_DNA"/>
</dbReference>
<sequence length="541" mass="59900">MDNIKSQLQSLHPEISKILAISGSPALSLGVLHQGRIVHTAHFGRRNEDDLVVPTDKTIYWIGSLTKIITATAVARLVHEAKLDWDVPIREYLPVFRVRQDEIGLKATLRDLLSCRTGITPANSLWNLQYGETLIPKSETSFTATYLDAVKPFREGWVYSQWNYTLVSDVVEAAGTPLCEYIEETLFHRLGMSQSSFAPPHESNPDVANAHGIRNDGTPSRIPNSNLTDAGAGPAAGAKSSIRDLLTFLSALLSAHKHQKEKAVDATPGSPFAHIRPIFEPQIGFGPPGRSRINDAGYCMGLYRTRLPGYLSVASPNFTALGRKRLVQYGMQLRGMEVYHHAASIPGHFGAMYLVPSMESAVVVLTNSQPLVDPADFAAQLVLSVLLDEKPSVDFVKMADLGRSIAFEGYKQLAKAVEEGKTDKPPSKPLVAYEGDYFNAIHNFVLSVAATGDGLSMVVQRKKTGFVLLPYDGDTFYWPVDREDEVCNKAMWPFTYPDWHRVYFESNANGAVERLIWRHDPYLLNPEVFTKTPKSAMDAKL</sequence>